<dbReference type="EMBL" id="SNRW01001641">
    <property type="protein sequence ID" value="KAA6395599.1"/>
    <property type="molecule type" value="Genomic_DNA"/>
</dbReference>
<evidence type="ECO:0000256" key="6">
    <source>
        <dbReference type="ARBA" id="ARBA00022833"/>
    </source>
</evidence>
<dbReference type="AlphaFoldDB" id="A0A5J4WMY9"/>
<evidence type="ECO:0000256" key="4">
    <source>
        <dbReference type="ARBA" id="ARBA00022723"/>
    </source>
</evidence>
<dbReference type="GO" id="GO:0005968">
    <property type="term" value="C:Rab-protein geranylgeranyltransferase complex"/>
    <property type="evidence" value="ECO:0007669"/>
    <property type="project" value="UniProtKB-UniRule"/>
</dbReference>
<evidence type="ECO:0000256" key="2">
    <source>
        <dbReference type="ARBA" id="ARBA00022602"/>
    </source>
</evidence>
<dbReference type="GO" id="GO:0004663">
    <property type="term" value="F:Rab geranylgeranyltransferase activity"/>
    <property type="evidence" value="ECO:0007669"/>
    <property type="project" value="UniProtKB-UniRule"/>
</dbReference>
<dbReference type="SUPFAM" id="SSF48239">
    <property type="entry name" value="Terpenoid cyclases/Protein prenyltransferases"/>
    <property type="match status" value="1"/>
</dbReference>
<comment type="function">
    <text evidence="8">Catalyzes the transfer of a geranylgeranyl moiety from geranylgeranyl diphosphate to both cysteines of proteins with the C-terminal sequence -XXCC, -XCXC and -CCXX.</text>
</comment>
<protein>
    <recommendedName>
        <fullName evidence="8">Geranylgeranyl transferase type-2 subunit beta</fullName>
        <ecNumber evidence="8">2.5.1.60</ecNumber>
    </recommendedName>
</protein>
<sequence>MIRQHIGFIRKLMKEQQAETEETAKIEHMKMNAVYWGLSALDLLNALPLTEERNLIMNKLQKCRNVDGGYGGSPLHDSHILSTLSVIQIAVILGQVDKIDRESINIAGLQNKDGSFNGDKYGEVDTRFSYCACCALSLINKLNVINQEKAVEYLDRCRNWDGGFGQWIDSESHGGQIFCSVGALDILNKINIIEKDKLIWWLSERQTELGGLCGRPEKDPDVCYSWWDLSVLSILNSIDSIDKDKLAGFILKCQDKDKGGISDSVENEPDVYHTFFGLAGLTLLNNPVLERELREASQEITEISDEEGIEKPNKKDGDVNITTSSTGSTFINTINPTYALTHRALRYRKDYFTNVLKEQLMDKDGL</sequence>
<comment type="similarity">
    <text evidence="1 8">Belongs to the protein prenyltransferase subunit beta family.</text>
</comment>
<dbReference type="Pfam" id="PF00432">
    <property type="entry name" value="Prenyltrans"/>
    <property type="match status" value="1"/>
</dbReference>
<evidence type="ECO:0000313" key="10">
    <source>
        <dbReference type="EMBL" id="KAA6395599.1"/>
    </source>
</evidence>
<name>A0A5J4WMY9_9EUKA</name>
<comment type="cofactor">
    <cofactor evidence="8">
        <name>Zn(2+)</name>
        <dbReference type="ChEBI" id="CHEBI:29105"/>
    </cofactor>
    <text evidence="8">Binds 1 zinc ion per subunit.</text>
</comment>
<dbReference type="EC" id="2.5.1.60" evidence="8"/>
<evidence type="ECO:0000256" key="5">
    <source>
        <dbReference type="ARBA" id="ARBA00022737"/>
    </source>
</evidence>
<keyword evidence="6 8" id="KW-0862">Zinc</keyword>
<dbReference type="InterPro" id="IPR008930">
    <property type="entry name" value="Terpenoid_cyclase/PrenylTrfase"/>
</dbReference>
<keyword evidence="2 8" id="KW-0637">Prenyltransferase</keyword>
<keyword evidence="5" id="KW-0677">Repeat</keyword>
<dbReference type="Proteomes" id="UP000324800">
    <property type="component" value="Unassembled WGS sequence"/>
</dbReference>
<evidence type="ECO:0000256" key="3">
    <source>
        <dbReference type="ARBA" id="ARBA00022679"/>
    </source>
</evidence>
<dbReference type="Gene3D" id="1.50.10.20">
    <property type="match status" value="1"/>
</dbReference>
<organism evidence="10 11">
    <name type="scientific">Streblomastix strix</name>
    <dbReference type="NCBI Taxonomy" id="222440"/>
    <lineage>
        <taxon>Eukaryota</taxon>
        <taxon>Metamonada</taxon>
        <taxon>Preaxostyla</taxon>
        <taxon>Oxymonadida</taxon>
        <taxon>Streblomastigidae</taxon>
        <taxon>Streblomastix</taxon>
    </lineage>
</organism>
<evidence type="ECO:0000256" key="8">
    <source>
        <dbReference type="RuleBase" id="RU365076"/>
    </source>
</evidence>
<evidence type="ECO:0000259" key="9">
    <source>
        <dbReference type="Pfam" id="PF00432"/>
    </source>
</evidence>
<comment type="caution">
    <text evidence="10">The sequence shown here is derived from an EMBL/GenBank/DDBJ whole genome shotgun (WGS) entry which is preliminary data.</text>
</comment>
<keyword evidence="3 8" id="KW-0808">Transferase</keyword>
<dbReference type="PANTHER" id="PTHR11774">
    <property type="entry name" value="GERANYLGERANYL TRANSFERASE TYPE BETA SUBUNIT"/>
    <property type="match status" value="1"/>
</dbReference>
<proteinExistence type="inferred from homology"/>
<dbReference type="CDD" id="cd02894">
    <property type="entry name" value="GGTase-II"/>
    <property type="match status" value="1"/>
</dbReference>
<reference evidence="10 11" key="1">
    <citation type="submission" date="2019-03" db="EMBL/GenBank/DDBJ databases">
        <title>Single cell metagenomics reveals metabolic interactions within the superorganism composed of flagellate Streblomastix strix and complex community of Bacteroidetes bacteria on its surface.</title>
        <authorList>
            <person name="Treitli S.C."/>
            <person name="Kolisko M."/>
            <person name="Husnik F."/>
            <person name="Keeling P."/>
            <person name="Hampl V."/>
        </authorList>
    </citation>
    <scope>NUCLEOTIDE SEQUENCE [LARGE SCALE GENOMIC DNA]</scope>
    <source>
        <strain evidence="10">ST1C</strain>
    </source>
</reference>
<evidence type="ECO:0000313" key="11">
    <source>
        <dbReference type="Proteomes" id="UP000324800"/>
    </source>
</evidence>
<gene>
    <name evidence="10" type="ORF">EZS28_008872</name>
</gene>
<dbReference type="InterPro" id="IPR045089">
    <property type="entry name" value="PGGT1B-like"/>
</dbReference>
<dbReference type="OrthoDB" id="5428259at2759"/>
<dbReference type="GO" id="GO:0046872">
    <property type="term" value="F:metal ion binding"/>
    <property type="evidence" value="ECO:0007669"/>
    <property type="project" value="UniProtKB-KW"/>
</dbReference>
<dbReference type="InterPro" id="IPR001330">
    <property type="entry name" value="Prenyltrans"/>
</dbReference>
<dbReference type="InterPro" id="IPR026873">
    <property type="entry name" value="Ptb1"/>
</dbReference>
<evidence type="ECO:0000256" key="7">
    <source>
        <dbReference type="ARBA" id="ARBA00047658"/>
    </source>
</evidence>
<keyword evidence="4 8" id="KW-0479">Metal-binding</keyword>
<evidence type="ECO:0000256" key="1">
    <source>
        <dbReference type="ARBA" id="ARBA00010497"/>
    </source>
</evidence>
<accession>A0A5J4WMY9</accession>
<dbReference type="PANTHER" id="PTHR11774:SF11">
    <property type="entry name" value="GERANYLGERANYL TRANSFERASE TYPE-2 SUBUNIT BETA"/>
    <property type="match status" value="1"/>
</dbReference>
<feature type="domain" description="Prenyltransferase alpha-alpha toroid" evidence="9">
    <location>
        <begin position="3"/>
        <end position="299"/>
    </location>
</feature>
<comment type="catalytic activity">
    <reaction evidence="7 8">
        <text>geranylgeranyl diphosphate + L-cysteinyl-[protein] = S-geranylgeranyl-L-cysteinyl-[protein] + diphosphate</text>
        <dbReference type="Rhea" id="RHEA:21240"/>
        <dbReference type="Rhea" id="RHEA-COMP:10131"/>
        <dbReference type="Rhea" id="RHEA-COMP:11537"/>
        <dbReference type="ChEBI" id="CHEBI:29950"/>
        <dbReference type="ChEBI" id="CHEBI:33019"/>
        <dbReference type="ChEBI" id="CHEBI:57533"/>
        <dbReference type="ChEBI" id="CHEBI:86021"/>
        <dbReference type="EC" id="2.5.1.60"/>
    </reaction>
</comment>